<name>A0A1C6SSM2_9ACTN</name>
<evidence type="ECO:0000313" key="3">
    <source>
        <dbReference type="Proteomes" id="UP000199413"/>
    </source>
</evidence>
<proteinExistence type="predicted"/>
<keyword evidence="2" id="KW-0808">Transferase</keyword>
<feature type="domain" description="Aminoglycoside phosphotransferase" evidence="1">
    <location>
        <begin position="43"/>
        <end position="284"/>
    </location>
</feature>
<dbReference type="Pfam" id="PF01636">
    <property type="entry name" value="APH"/>
    <property type="match status" value="1"/>
</dbReference>
<dbReference type="SUPFAM" id="SSF56112">
    <property type="entry name" value="Protein kinase-like (PK-like)"/>
    <property type="match status" value="1"/>
</dbReference>
<sequence>MTVHKPHQGVRETDGPSTSWFAGVLRQALHRDDPTVSTCRKLSRHVYRLTLATGRPASVVMKRLDPATAHRDRLLVQRWLPAVGLADIGPSLLATVSDPAGDGAWSIYEGLDGHILDQLHPDPEEVDRLVEVVASLHVRFARHPVIAEIRHHGAHLGYGAYVGHLNDAAQALTAVRSRSDVRAHLPSALLADLERVVCRAREDAPSVLALLDRVGGPDTVLHGDLWPKNVMAGPGWLRLIDWDQLGVGPAIYDLSTLLLRLPRGSRRPVLDRYLGHIAAAGWPRPTVDEVVLLSTAAERARLATLAAWRVLDILEAPTGPVAAWAGDELQSISTWWKEIDPRPEEVTATAR</sequence>
<organism evidence="2 3">
    <name type="scientific">Micromonospora rhizosphaerae</name>
    <dbReference type="NCBI Taxonomy" id="568872"/>
    <lineage>
        <taxon>Bacteria</taxon>
        <taxon>Bacillati</taxon>
        <taxon>Actinomycetota</taxon>
        <taxon>Actinomycetes</taxon>
        <taxon>Micromonosporales</taxon>
        <taxon>Micromonosporaceae</taxon>
        <taxon>Micromonospora</taxon>
    </lineage>
</organism>
<dbReference type="STRING" id="568872.GA0070624_4431"/>
<dbReference type="InterPro" id="IPR002575">
    <property type="entry name" value="Aminoglycoside_PTrfase"/>
</dbReference>
<reference evidence="3" key="1">
    <citation type="submission" date="2016-06" db="EMBL/GenBank/DDBJ databases">
        <authorList>
            <person name="Varghese N."/>
            <person name="Submissions Spin"/>
        </authorList>
    </citation>
    <scope>NUCLEOTIDE SEQUENCE [LARGE SCALE GENOMIC DNA]</scope>
    <source>
        <strain evidence="3">DSM 45431</strain>
    </source>
</reference>
<gene>
    <name evidence="2" type="ORF">GA0070624_4431</name>
</gene>
<dbReference type="RefSeq" id="WP_176731816.1">
    <property type="nucleotide sequence ID" value="NZ_FMHV01000002.1"/>
</dbReference>
<evidence type="ECO:0000259" key="1">
    <source>
        <dbReference type="Pfam" id="PF01636"/>
    </source>
</evidence>
<dbReference type="GO" id="GO:0016740">
    <property type="term" value="F:transferase activity"/>
    <property type="evidence" value="ECO:0007669"/>
    <property type="project" value="UniProtKB-KW"/>
</dbReference>
<dbReference type="Proteomes" id="UP000199413">
    <property type="component" value="Unassembled WGS sequence"/>
</dbReference>
<protein>
    <submittedName>
        <fullName evidence="2">Phosphotransferase enzyme family protein</fullName>
    </submittedName>
</protein>
<keyword evidence="3" id="KW-1185">Reference proteome</keyword>
<dbReference type="EMBL" id="FMHV01000002">
    <property type="protein sequence ID" value="SCL32263.1"/>
    <property type="molecule type" value="Genomic_DNA"/>
</dbReference>
<accession>A0A1C6SSM2</accession>
<dbReference type="AlphaFoldDB" id="A0A1C6SSM2"/>
<evidence type="ECO:0000313" key="2">
    <source>
        <dbReference type="EMBL" id="SCL32263.1"/>
    </source>
</evidence>
<dbReference type="Gene3D" id="3.90.1200.10">
    <property type="match status" value="1"/>
</dbReference>
<dbReference type="InterPro" id="IPR011009">
    <property type="entry name" value="Kinase-like_dom_sf"/>
</dbReference>